<comment type="caution">
    <text evidence="2">The sequence shown here is derived from an EMBL/GenBank/DDBJ whole genome shotgun (WGS) entry which is preliminary data.</text>
</comment>
<dbReference type="Proteomes" id="UP000542353">
    <property type="component" value="Unassembled WGS sequence"/>
</dbReference>
<accession>A0A7W8DX14</accession>
<evidence type="ECO:0000313" key="3">
    <source>
        <dbReference type="Proteomes" id="UP000542353"/>
    </source>
</evidence>
<protein>
    <submittedName>
        <fullName evidence="2">Uncharacterized protein</fullName>
    </submittedName>
</protein>
<evidence type="ECO:0000313" key="2">
    <source>
        <dbReference type="EMBL" id="MBB5045305.1"/>
    </source>
</evidence>
<sequence>MAQMIRTFDNPRTASAVVAQLKAADYDDVELVSDGKGGSVVAVSAPFGRGAKAEQILNSAGPSKATNGSGNGYARTGNGHAHPDTAAPLSSAVGAPTLTSSSTRLTGAPRITESKTTGSWLGLPEIISSDSFFSGFPLLTRSQQAFSSLSHSQKPFSSLTESQAPFSSLSENQRGSASLINDPAPFSSMLGLPVLLRG</sequence>
<reference evidence="2 3" key="1">
    <citation type="submission" date="2020-08" db="EMBL/GenBank/DDBJ databases">
        <title>Genomic Encyclopedia of Type Strains, Phase IV (KMG-IV): sequencing the most valuable type-strain genomes for metagenomic binning, comparative biology and taxonomic classification.</title>
        <authorList>
            <person name="Goeker M."/>
        </authorList>
    </citation>
    <scope>NUCLEOTIDE SEQUENCE [LARGE SCALE GENOMIC DNA]</scope>
    <source>
        <strain evidence="2 3">DSM 12706</strain>
    </source>
</reference>
<dbReference type="EMBL" id="JACHIH010000001">
    <property type="protein sequence ID" value="MBB5045305.1"/>
    <property type="molecule type" value="Genomic_DNA"/>
</dbReference>
<dbReference type="RefSeq" id="WP_184252994.1">
    <property type="nucleotide sequence ID" value="NZ_JACHIH010000001.1"/>
</dbReference>
<gene>
    <name evidence="2" type="ORF">HNR60_000034</name>
</gene>
<organism evidence="2 3">
    <name type="scientific">Rhodopseudomonas rhenobacensis</name>
    <dbReference type="NCBI Taxonomy" id="87461"/>
    <lineage>
        <taxon>Bacteria</taxon>
        <taxon>Pseudomonadati</taxon>
        <taxon>Pseudomonadota</taxon>
        <taxon>Alphaproteobacteria</taxon>
        <taxon>Hyphomicrobiales</taxon>
        <taxon>Nitrobacteraceae</taxon>
        <taxon>Rhodopseudomonas</taxon>
    </lineage>
</organism>
<name>A0A7W8DX14_9BRAD</name>
<evidence type="ECO:0000256" key="1">
    <source>
        <dbReference type="SAM" id="MobiDB-lite"/>
    </source>
</evidence>
<keyword evidence="3" id="KW-1185">Reference proteome</keyword>
<feature type="compositionally biased region" description="Polar residues" evidence="1">
    <location>
        <begin position="59"/>
        <end position="68"/>
    </location>
</feature>
<feature type="region of interest" description="Disordered" evidence="1">
    <location>
        <begin position="59"/>
        <end position="86"/>
    </location>
</feature>
<dbReference type="AlphaFoldDB" id="A0A7W8DX14"/>
<proteinExistence type="predicted"/>